<keyword evidence="2" id="KW-0444">Lipid biosynthesis</keyword>
<proteinExistence type="inferred from homology"/>
<keyword evidence="7 12" id="KW-0408">Iron</keyword>
<dbReference type="GO" id="GO:0016829">
    <property type="term" value="F:lyase activity"/>
    <property type="evidence" value="ECO:0007669"/>
    <property type="project" value="UniProtKB-KW"/>
</dbReference>
<keyword evidence="9" id="KW-0275">Fatty acid biosynthesis</keyword>
<evidence type="ECO:0000256" key="12">
    <source>
        <dbReference type="PIRSR" id="PIRSR602403-1"/>
    </source>
</evidence>
<comment type="pathway">
    <text evidence="11">Lipid metabolism; oxylipin biosynthesis.</text>
</comment>
<name>A0A0K9PQ38_ZOSMR</name>
<keyword evidence="3 12" id="KW-0349">Heme</keyword>
<protein>
    <submittedName>
        <fullName evidence="13">Allene oxide synthase</fullName>
    </submittedName>
</protein>
<comment type="cofactor">
    <cofactor evidence="12">
        <name>heme</name>
        <dbReference type="ChEBI" id="CHEBI:30413"/>
    </cofactor>
</comment>
<evidence type="ECO:0000256" key="2">
    <source>
        <dbReference type="ARBA" id="ARBA00022516"/>
    </source>
</evidence>
<dbReference type="InterPro" id="IPR036396">
    <property type="entry name" value="Cyt_P450_sf"/>
</dbReference>
<evidence type="ECO:0000256" key="3">
    <source>
        <dbReference type="ARBA" id="ARBA00022617"/>
    </source>
</evidence>
<evidence type="ECO:0000256" key="11">
    <source>
        <dbReference type="ARBA" id="ARBA00060657"/>
    </source>
</evidence>
<keyword evidence="4 12" id="KW-0479">Metal-binding</keyword>
<dbReference type="PRINTS" id="PR00465">
    <property type="entry name" value="EP450IV"/>
</dbReference>
<evidence type="ECO:0000256" key="5">
    <source>
        <dbReference type="ARBA" id="ARBA00022767"/>
    </source>
</evidence>
<dbReference type="STRING" id="29655.A0A0K9PQ38"/>
<dbReference type="CDD" id="cd11071">
    <property type="entry name" value="CYP74"/>
    <property type="match status" value="1"/>
</dbReference>
<evidence type="ECO:0000256" key="6">
    <source>
        <dbReference type="ARBA" id="ARBA00022832"/>
    </source>
</evidence>
<dbReference type="GO" id="GO:0031408">
    <property type="term" value="P:oxylipin biosynthetic process"/>
    <property type="evidence" value="ECO:0007669"/>
    <property type="project" value="UniProtKB-KW"/>
</dbReference>
<dbReference type="OrthoDB" id="2789670at2759"/>
<feature type="binding site" description="axial binding residue" evidence="12">
    <location>
        <position position="456"/>
    </location>
    <ligand>
        <name>heme</name>
        <dbReference type="ChEBI" id="CHEBI:30413"/>
    </ligand>
    <ligandPart>
        <name>Fe</name>
        <dbReference type="ChEBI" id="CHEBI:18248"/>
    </ligandPart>
</feature>
<dbReference type="SUPFAM" id="SSF48264">
    <property type="entry name" value="Cytochrome P450"/>
    <property type="match status" value="1"/>
</dbReference>
<comment type="similarity">
    <text evidence="1">Belongs to the cytochrome P450 family.</text>
</comment>
<dbReference type="GO" id="GO:0004497">
    <property type="term" value="F:monooxygenase activity"/>
    <property type="evidence" value="ECO:0000318"/>
    <property type="project" value="GO_Central"/>
</dbReference>
<evidence type="ECO:0000256" key="7">
    <source>
        <dbReference type="ARBA" id="ARBA00023004"/>
    </source>
</evidence>
<evidence type="ECO:0000313" key="14">
    <source>
        <dbReference type="Proteomes" id="UP000036987"/>
    </source>
</evidence>
<comment type="caution">
    <text evidence="13">The sequence shown here is derived from an EMBL/GenBank/DDBJ whole genome shotgun (WGS) entry which is preliminary data.</text>
</comment>
<keyword evidence="6" id="KW-0276">Fatty acid metabolism</keyword>
<dbReference type="FunFam" id="1.10.630.10:FF:000024">
    <property type="entry name" value="Allene oxide synthase, chloroplastic"/>
    <property type="match status" value="1"/>
</dbReference>
<dbReference type="InterPro" id="IPR002403">
    <property type="entry name" value="Cyt_P450_E_grp-IV"/>
</dbReference>
<keyword evidence="8" id="KW-0443">Lipid metabolism</keyword>
<dbReference type="Pfam" id="PF00067">
    <property type="entry name" value="p450"/>
    <property type="match status" value="1"/>
</dbReference>
<evidence type="ECO:0000313" key="13">
    <source>
        <dbReference type="EMBL" id="KMZ70355.1"/>
    </source>
</evidence>
<dbReference type="Gene3D" id="1.10.630.10">
    <property type="entry name" value="Cytochrome P450"/>
    <property type="match status" value="1"/>
</dbReference>
<keyword evidence="14" id="KW-1185">Reference proteome</keyword>
<dbReference type="PANTHER" id="PTHR24286">
    <property type="entry name" value="CYTOCHROME P450 26"/>
    <property type="match status" value="1"/>
</dbReference>
<keyword evidence="10" id="KW-0456">Lyase</keyword>
<dbReference type="GO" id="GO:0006633">
    <property type="term" value="P:fatty acid biosynthetic process"/>
    <property type="evidence" value="ECO:0007669"/>
    <property type="project" value="UniProtKB-KW"/>
</dbReference>
<evidence type="ECO:0000256" key="8">
    <source>
        <dbReference type="ARBA" id="ARBA00023098"/>
    </source>
</evidence>
<evidence type="ECO:0000256" key="10">
    <source>
        <dbReference type="ARBA" id="ARBA00023239"/>
    </source>
</evidence>
<dbReference type="EMBL" id="LFYR01000729">
    <property type="protein sequence ID" value="KMZ70355.1"/>
    <property type="molecule type" value="Genomic_DNA"/>
</dbReference>
<dbReference type="GO" id="GO:0020037">
    <property type="term" value="F:heme binding"/>
    <property type="evidence" value="ECO:0007669"/>
    <property type="project" value="InterPro"/>
</dbReference>
<gene>
    <name evidence="13" type="ORF">ZOSMA_1G03370</name>
</gene>
<sequence>MALSFSSTAALVTHASGIRAGTQNPQPFKTNNQQQQLPLKKIPGDYGLPLIGPIRDRHDYLYTQGADEYFKSRIQRHQSTVLRLNMPPGPPISSNPNVIALLDGVSFPLLFDTNKVEKKDLFTGTYMPSLALTGGYRVLSYLDPSEPKHGLLKKFLFQILSSRRHVVIEEFRHSFGSMFGDIEKELEKTGKADFGEFNDQAAFGFLSKSLFGTDPESTALGKEGPGLILKWVLFQLGPLISIGLPSFIDDLVLRTIRLPSFLVKSDYQRLYDFFYTAASAALSESEKIGISKEEACHNLLFATCFNSFGGMKIFFPSLVKWISRCGARLHSKLSNEIRTAVKLHDGKVTMRAMEEMPLLKSLVYEAFRMEPPVPMQYGKAKKDIIVESHDNVFKVKKGEMLFGYQPFATKDGRIFDRPEEFIAERFIGVEGERLLKHVIWSNGPESESPRLDNKQCAGKDFVILVSRLLIVELFLRYDSFDIQLETFALGTSVTITSLKKAAAPSLQT</sequence>
<evidence type="ECO:0000256" key="4">
    <source>
        <dbReference type="ARBA" id="ARBA00022723"/>
    </source>
</evidence>
<dbReference type="OMA" id="DFGHYND"/>
<reference evidence="14" key="1">
    <citation type="journal article" date="2016" name="Nature">
        <title>The genome of the seagrass Zostera marina reveals angiosperm adaptation to the sea.</title>
        <authorList>
            <person name="Olsen J.L."/>
            <person name="Rouze P."/>
            <person name="Verhelst B."/>
            <person name="Lin Y.-C."/>
            <person name="Bayer T."/>
            <person name="Collen J."/>
            <person name="Dattolo E."/>
            <person name="De Paoli E."/>
            <person name="Dittami S."/>
            <person name="Maumus F."/>
            <person name="Michel G."/>
            <person name="Kersting A."/>
            <person name="Lauritano C."/>
            <person name="Lohaus R."/>
            <person name="Toepel M."/>
            <person name="Tonon T."/>
            <person name="Vanneste K."/>
            <person name="Amirebrahimi M."/>
            <person name="Brakel J."/>
            <person name="Bostroem C."/>
            <person name="Chovatia M."/>
            <person name="Grimwood J."/>
            <person name="Jenkins J.W."/>
            <person name="Jueterbock A."/>
            <person name="Mraz A."/>
            <person name="Stam W.T."/>
            <person name="Tice H."/>
            <person name="Bornberg-Bauer E."/>
            <person name="Green P.J."/>
            <person name="Pearson G.A."/>
            <person name="Procaccini G."/>
            <person name="Duarte C.M."/>
            <person name="Schmutz J."/>
            <person name="Reusch T.B.H."/>
            <person name="Van de Peer Y."/>
        </authorList>
    </citation>
    <scope>NUCLEOTIDE SEQUENCE [LARGE SCALE GENOMIC DNA]</scope>
    <source>
        <strain evidence="14">cv. Finnish</strain>
    </source>
</reference>
<dbReference type="InterPro" id="IPR001128">
    <property type="entry name" value="Cyt_P450"/>
</dbReference>
<dbReference type="GO" id="GO:0005506">
    <property type="term" value="F:iron ion binding"/>
    <property type="evidence" value="ECO:0007669"/>
    <property type="project" value="InterPro"/>
</dbReference>
<accession>A0A0K9PQ38</accession>
<dbReference type="AlphaFoldDB" id="A0A0K9PQ38"/>
<evidence type="ECO:0000256" key="1">
    <source>
        <dbReference type="ARBA" id="ARBA00010617"/>
    </source>
</evidence>
<organism evidence="13 14">
    <name type="scientific">Zostera marina</name>
    <name type="common">Eelgrass</name>
    <dbReference type="NCBI Taxonomy" id="29655"/>
    <lineage>
        <taxon>Eukaryota</taxon>
        <taxon>Viridiplantae</taxon>
        <taxon>Streptophyta</taxon>
        <taxon>Embryophyta</taxon>
        <taxon>Tracheophyta</taxon>
        <taxon>Spermatophyta</taxon>
        <taxon>Magnoliopsida</taxon>
        <taxon>Liliopsida</taxon>
        <taxon>Zosteraceae</taxon>
        <taxon>Zostera</taxon>
    </lineage>
</organism>
<dbReference type="Proteomes" id="UP000036987">
    <property type="component" value="Unassembled WGS sequence"/>
</dbReference>
<evidence type="ECO:0000256" key="9">
    <source>
        <dbReference type="ARBA" id="ARBA00023160"/>
    </source>
</evidence>
<keyword evidence="5" id="KW-0925">Oxylipin biosynthesis</keyword>
<dbReference type="PANTHER" id="PTHR24286:SF255">
    <property type="entry name" value="ALLENE OXIDE SYNTHASE, CHLOROPLASTIC"/>
    <property type="match status" value="1"/>
</dbReference>
<dbReference type="GO" id="GO:0016705">
    <property type="term" value="F:oxidoreductase activity, acting on paired donors, with incorporation or reduction of molecular oxygen"/>
    <property type="evidence" value="ECO:0007669"/>
    <property type="project" value="InterPro"/>
</dbReference>